<proteinExistence type="predicted"/>
<name>A0A6J7E777_9ZZZZ</name>
<dbReference type="InterPro" id="IPR013766">
    <property type="entry name" value="Thioredoxin_domain"/>
</dbReference>
<feature type="domain" description="Thioredoxin" evidence="2">
    <location>
        <begin position="80"/>
        <end position="222"/>
    </location>
</feature>
<reference evidence="3" key="1">
    <citation type="submission" date="2020-05" db="EMBL/GenBank/DDBJ databases">
        <authorList>
            <person name="Chiriac C."/>
            <person name="Salcher M."/>
            <person name="Ghai R."/>
            <person name="Kavagutti S V."/>
        </authorList>
    </citation>
    <scope>NUCLEOTIDE SEQUENCE</scope>
</reference>
<dbReference type="CDD" id="cd02966">
    <property type="entry name" value="TlpA_like_family"/>
    <property type="match status" value="1"/>
</dbReference>
<dbReference type="EMBL" id="CAFBLP010000023">
    <property type="protein sequence ID" value="CAB4876654.1"/>
    <property type="molecule type" value="Genomic_DNA"/>
</dbReference>
<dbReference type="InterPro" id="IPR036249">
    <property type="entry name" value="Thioredoxin-like_sf"/>
</dbReference>
<dbReference type="Pfam" id="PF08534">
    <property type="entry name" value="Redoxin"/>
    <property type="match status" value="1"/>
</dbReference>
<protein>
    <submittedName>
        <fullName evidence="3">Unannotated protein</fullName>
    </submittedName>
</protein>
<dbReference type="PANTHER" id="PTHR42852">
    <property type="entry name" value="THIOL:DISULFIDE INTERCHANGE PROTEIN DSBE"/>
    <property type="match status" value="1"/>
</dbReference>
<accession>A0A6J7E777</accession>
<sequence length="223" mass="23093">MASPSPKMPARKKGKKNPTTTLWIIISALLVAVVGIAAVIAFTGDNKPITAAPSADLEQYRPVTVTGVPLAPMDGSATDPAVGTQAPEIVGASFDGTPVSIKPGAPTLVVLLAHWCPHCQREVPRLVDWNKAGKLPAGVNVVGIATGTSPDKPNFPPSSWLSTEGWPWPVLADSGTRVAADALGLTGFPTFVFLDAQGKVLFRTSGEVEMTTLSGMIAKSMGA</sequence>
<keyword evidence="1" id="KW-0472">Membrane</keyword>
<dbReference type="GO" id="GO:0016491">
    <property type="term" value="F:oxidoreductase activity"/>
    <property type="evidence" value="ECO:0007669"/>
    <property type="project" value="InterPro"/>
</dbReference>
<evidence type="ECO:0000256" key="1">
    <source>
        <dbReference type="SAM" id="Phobius"/>
    </source>
</evidence>
<dbReference type="Gene3D" id="3.40.30.10">
    <property type="entry name" value="Glutaredoxin"/>
    <property type="match status" value="1"/>
</dbReference>
<dbReference type="SUPFAM" id="SSF52833">
    <property type="entry name" value="Thioredoxin-like"/>
    <property type="match status" value="1"/>
</dbReference>
<dbReference type="AlphaFoldDB" id="A0A6J7E777"/>
<dbReference type="PROSITE" id="PS51352">
    <property type="entry name" value="THIOREDOXIN_2"/>
    <property type="match status" value="1"/>
</dbReference>
<dbReference type="InterPro" id="IPR013740">
    <property type="entry name" value="Redoxin"/>
</dbReference>
<gene>
    <name evidence="3" type="ORF">UFOPK3376_01164</name>
</gene>
<evidence type="ECO:0000259" key="2">
    <source>
        <dbReference type="PROSITE" id="PS51352"/>
    </source>
</evidence>
<keyword evidence="1" id="KW-0812">Transmembrane</keyword>
<dbReference type="InterPro" id="IPR050553">
    <property type="entry name" value="Thioredoxin_ResA/DsbE_sf"/>
</dbReference>
<keyword evidence="1" id="KW-1133">Transmembrane helix</keyword>
<evidence type="ECO:0000313" key="3">
    <source>
        <dbReference type="EMBL" id="CAB4876654.1"/>
    </source>
</evidence>
<feature type="transmembrane region" description="Helical" evidence="1">
    <location>
        <begin position="21"/>
        <end position="42"/>
    </location>
</feature>
<organism evidence="3">
    <name type="scientific">freshwater metagenome</name>
    <dbReference type="NCBI Taxonomy" id="449393"/>
    <lineage>
        <taxon>unclassified sequences</taxon>
        <taxon>metagenomes</taxon>
        <taxon>ecological metagenomes</taxon>
    </lineage>
</organism>